<dbReference type="PROSITE" id="PS51257">
    <property type="entry name" value="PROKAR_LIPOPROTEIN"/>
    <property type="match status" value="1"/>
</dbReference>
<accession>A0ABY6ZLI7</accession>
<gene>
    <name evidence="1" type="ORF">NZD89_06100</name>
</gene>
<name>A0ABY6ZLI7_9BACL</name>
<protein>
    <recommendedName>
        <fullName evidence="3">Lipoprotein</fullName>
    </recommendedName>
</protein>
<reference evidence="1" key="1">
    <citation type="submission" date="2022-08" db="EMBL/GenBank/DDBJ databases">
        <title>Alicyclobacillus fastidiosus DSM 17978, complete genome.</title>
        <authorList>
            <person name="Wang Q."/>
            <person name="Cai R."/>
            <person name="Wang Z."/>
        </authorList>
    </citation>
    <scope>NUCLEOTIDE SEQUENCE</scope>
    <source>
        <strain evidence="1">DSM 17978</strain>
    </source>
</reference>
<dbReference type="Proteomes" id="UP001164761">
    <property type="component" value="Chromosome"/>
</dbReference>
<dbReference type="EMBL" id="CP104067">
    <property type="protein sequence ID" value="WAH42986.1"/>
    <property type="molecule type" value="Genomic_DNA"/>
</dbReference>
<keyword evidence="2" id="KW-1185">Reference proteome</keyword>
<proteinExistence type="predicted"/>
<sequence>MKKGLIPSITIACLALSGCSVTPNHNPQSNHYAVSFAIDNGPSFLSSPKSQYQTQFRVNVSDWSQNYDQKDCEVFLIVTNKDGATVSDIETDNADNFAYGGWFNPTVENASLQSLGVQPIQTARVANNWFNVVNTTQATARFTARTNKPVNPKDWRFVIMAIQGNQGGAKVLWTKVVSPS</sequence>
<organism evidence="1 2">
    <name type="scientific">Alicyclobacillus fastidiosus</name>
    <dbReference type="NCBI Taxonomy" id="392011"/>
    <lineage>
        <taxon>Bacteria</taxon>
        <taxon>Bacillati</taxon>
        <taxon>Bacillota</taxon>
        <taxon>Bacilli</taxon>
        <taxon>Bacillales</taxon>
        <taxon>Alicyclobacillaceae</taxon>
        <taxon>Alicyclobacillus</taxon>
    </lineage>
</organism>
<dbReference type="RefSeq" id="WP_268006864.1">
    <property type="nucleotide sequence ID" value="NZ_BSUT01000001.1"/>
</dbReference>
<evidence type="ECO:0000313" key="1">
    <source>
        <dbReference type="EMBL" id="WAH42986.1"/>
    </source>
</evidence>
<evidence type="ECO:0008006" key="3">
    <source>
        <dbReference type="Google" id="ProtNLM"/>
    </source>
</evidence>
<evidence type="ECO:0000313" key="2">
    <source>
        <dbReference type="Proteomes" id="UP001164761"/>
    </source>
</evidence>